<evidence type="ECO:0000313" key="1">
    <source>
        <dbReference type="EMBL" id="CUK25277.1"/>
    </source>
</evidence>
<gene>
    <name evidence="1" type="ORF">TA5114_01075</name>
</gene>
<reference evidence="2" key="1">
    <citation type="submission" date="2015-09" db="EMBL/GenBank/DDBJ databases">
        <authorList>
            <person name="Rodrigo-Torres Lidia"/>
            <person name="Arahal R.David."/>
        </authorList>
    </citation>
    <scope>NUCLEOTIDE SEQUENCE [LARGE SCALE GENOMIC DNA]</scope>
    <source>
        <strain evidence="2">CECT 5114</strain>
    </source>
</reference>
<dbReference type="AlphaFoldDB" id="A0A0P1IP67"/>
<name>A0A0P1IP67_9RHOB</name>
<sequence>MVFWGSTAIAGCPEGQEPFNSCQIEGRNAEVFVCFDDQLATYQYGPIGGGPELFLSEPIAEVDYVPWNGIGRAINESVTFYNGEYSYQVGGGINRPFSEEEMKAGNFQFGWLEVAKNGEPIAQLECIPETVSYGWGGGIYDAKVAAGLEWDHRSWTLMHPLGTHSSGPILLQQTLNDVTESCLPAEEFSLGGIGMGVSLDTLGKFGTPEPTPARASGLQFDRITHIGMTVDTYKDRVVEIVATEAWAEMPSGITVGTTRGDVLQILGDTPIGQASSADRFELPLCRAPNEAFSKWRAFIDFGTNKRVESISFIDMAP</sequence>
<evidence type="ECO:0000313" key="2">
    <source>
        <dbReference type="Proteomes" id="UP000051184"/>
    </source>
</evidence>
<keyword evidence="2" id="KW-1185">Reference proteome</keyword>
<accession>A0A0P1IP67</accession>
<protein>
    <submittedName>
        <fullName evidence="1">Uncharacterized protein</fullName>
    </submittedName>
</protein>
<dbReference type="STRING" id="1715691.TA5113_02856"/>
<proteinExistence type="predicted"/>
<dbReference type="Proteomes" id="UP000051184">
    <property type="component" value="Unassembled WGS sequence"/>
</dbReference>
<dbReference type="EMBL" id="CYUE01000012">
    <property type="protein sequence ID" value="CUK25277.1"/>
    <property type="molecule type" value="Genomic_DNA"/>
</dbReference>
<organism evidence="1 2">
    <name type="scientific">Cognatishimia activa</name>
    <dbReference type="NCBI Taxonomy" id="1715691"/>
    <lineage>
        <taxon>Bacteria</taxon>
        <taxon>Pseudomonadati</taxon>
        <taxon>Pseudomonadota</taxon>
        <taxon>Alphaproteobacteria</taxon>
        <taxon>Rhodobacterales</taxon>
        <taxon>Paracoccaceae</taxon>
        <taxon>Cognatishimia</taxon>
    </lineage>
</organism>